<reference evidence="3" key="1">
    <citation type="journal article" date="2014" name="Int. J. Syst. Evol. Microbiol.">
        <title>Complete genome sequence of Corynebacterium casei LMG S-19264T (=DSM 44701T), isolated from a smear-ripened cheese.</title>
        <authorList>
            <consortium name="US DOE Joint Genome Institute (JGI-PGF)"/>
            <person name="Walter F."/>
            <person name="Albersmeier A."/>
            <person name="Kalinowski J."/>
            <person name="Ruckert C."/>
        </authorList>
    </citation>
    <scope>NUCLEOTIDE SEQUENCE</scope>
    <source>
        <strain evidence="3">JCM 3090</strain>
    </source>
</reference>
<feature type="region of interest" description="Disordered" evidence="1">
    <location>
        <begin position="1"/>
        <end position="42"/>
    </location>
</feature>
<feature type="compositionally biased region" description="Low complexity" evidence="1">
    <location>
        <begin position="9"/>
        <end position="18"/>
    </location>
</feature>
<keyword evidence="2" id="KW-0812">Transmembrane</keyword>
<organism evidence="3 4">
    <name type="scientific">Pilimelia anulata</name>
    <dbReference type="NCBI Taxonomy" id="53371"/>
    <lineage>
        <taxon>Bacteria</taxon>
        <taxon>Bacillati</taxon>
        <taxon>Actinomycetota</taxon>
        <taxon>Actinomycetes</taxon>
        <taxon>Micromonosporales</taxon>
        <taxon>Micromonosporaceae</taxon>
        <taxon>Pilimelia</taxon>
    </lineage>
</organism>
<reference evidence="3" key="2">
    <citation type="submission" date="2020-09" db="EMBL/GenBank/DDBJ databases">
        <authorList>
            <person name="Sun Q."/>
            <person name="Ohkuma M."/>
        </authorList>
    </citation>
    <scope>NUCLEOTIDE SEQUENCE</scope>
    <source>
        <strain evidence="3">JCM 3090</strain>
    </source>
</reference>
<evidence type="ECO:0000313" key="3">
    <source>
        <dbReference type="EMBL" id="GGK04373.1"/>
    </source>
</evidence>
<comment type="caution">
    <text evidence="3">The sequence shown here is derived from an EMBL/GenBank/DDBJ whole genome shotgun (WGS) entry which is preliminary data.</text>
</comment>
<feature type="compositionally biased region" description="Pro residues" evidence="1">
    <location>
        <begin position="168"/>
        <end position="177"/>
    </location>
</feature>
<feature type="transmembrane region" description="Helical" evidence="2">
    <location>
        <begin position="67"/>
        <end position="85"/>
    </location>
</feature>
<dbReference type="AlphaFoldDB" id="A0A8J3BFT1"/>
<proteinExistence type="predicted"/>
<name>A0A8J3BFT1_9ACTN</name>
<dbReference type="Proteomes" id="UP000649739">
    <property type="component" value="Unassembled WGS sequence"/>
</dbReference>
<evidence type="ECO:0000256" key="2">
    <source>
        <dbReference type="SAM" id="Phobius"/>
    </source>
</evidence>
<sequence length="186" mass="20017">MNGSPRSPNGRNRAGAGRAARRQRRRCDPMESMPTPIDEPAAAPAATRIELIPAAPLDLRPDPWQRLLAVGSILSVLVVAIGLYVTNEANRRQLDVALQGQLTDRFTRAVEQLGQAGAAKIDVRLGAVYALERIMRDSAQDQPAVVEVLAAYVRVHAPLPAGVGPLGCPRPPAPPPRRPARTSRPR</sequence>
<accession>A0A8J3BFT1</accession>
<dbReference type="EMBL" id="BMQB01000009">
    <property type="protein sequence ID" value="GGK04373.1"/>
    <property type="molecule type" value="Genomic_DNA"/>
</dbReference>
<keyword evidence="4" id="KW-1185">Reference proteome</keyword>
<keyword evidence="2" id="KW-1133">Transmembrane helix</keyword>
<protein>
    <submittedName>
        <fullName evidence="3">Uncharacterized protein</fullName>
    </submittedName>
</protein>
<evidence type="ECO:0000313" key="4">
    <source>
        <dbReference type="Proteomes" id="UP000649739"/>
    </source>
</evidence>
<keyword evidence="2" id="KW-0472">Membrane</keyword>
<gene>
    <name evidence="3" type="ORF">GCM10010123_37890</name>
</gene>
<evidence type="ECO:0000256" key="1">
    <source>
        <dbReference type="SAM" id="MobiDB-lite"/>
    </source>
</evidence>
<feature type="region of interest" description="Disordered" evidence="1">
    <location>
        <begin position="163"/>
        <end position="186"/>
    </location>
</feature>